<dbReference type="PATRIC" id="fig|1423820.4.peg.1168"/>
<dbReference type="Gene3D" id="3.40.30.10">
    <property type="entry name" value="Glutaredoxin"/>
    <property type="match status" value="1"/>
</dbReference>
<keyword evidence="2" id="KW-1185">Reference proteome</keyword>
<organism evidence="1 2">
    <name type="scientific">Ligilactobacillus araffinosus DSM 20653</name>
    <dbReference type="NCBI Taxonomy" id="1423820"/>
    <lineage>
        <taxon>Bacteria</taxon>
        <taxon>Bacillati</taxon>
        <taxon>Bacillota</taxon>
        <taxon>Bacilli</taxon>
        <taxon>Lactobacillales</taxon>
        <taxon>Lactobacillaceae</taxon>
        <taxon>Ligilactobacillus</taxon>
    </lineage>
</organism>
<dbReference type="Pfam" id="PF20207">
    <property type="entry name" value="DUF6568"/>
    <property type="match status" value="1"/>
</dbReference>
<dbReference type="SUPFAM" id="SSF52833">
    <property type="entry name" value="Thioredoxin-like"/>
    <property type="match status" value="1"/>
</dbReference>
<evidence type="ECO:0008006" key="3">
    <source>
        <dbReference type="Google" id="ProtNLM"/>
    </source>
</evidence>
<dbReference type="EMBL" id="AYYZ01000029">
    <property type="protein sequence ID" value="KRM51949.1"/>
    <property type="molecule type" value="Genomic_DNA"/>
</dbReference>
<gene>
    <name evidence="1" type="ORF">FC64_GL001143</name>
</gene>
<dbReference type="InterPro" id="IPR036249">
    <property type="entry name" value="Thioredoxin-like_sf"/>
</dbReference>
<evidence type="ECO:0000313" key="2">
    <source>
        <dbReference type="Proteomes" id="UP000051291"/>
    </source>
</evidence>
<evidence type="ECO:0000313" key="1">
    <source>
        <dbReference type="EMBL" id="KRM51949.1"/>
    </source>
</evidence>
<proteinExistence type="predicted"/>
<reference evidence="1 2" key="1">
    <citation type="journal article" date="2015" name="Genome Announc.">
        <title>Expanding the biotechnology potential of lactobacilli through comparative genomics of 213 strains and associated genera.</title>
        <authorList>
            <person name="Sun Z."/>
            <person name="Harris H.M."/>
            <person name="McCann A."/>
            <person name="Guo C."/>
            <person name="Argimon S."/>
            <person name="Zhang W."/>
            <person name="Yang X."/>
            <person name="Jeffery I.B."/>
            <person name="Cooney J.C."/>
            <person name="Kagawa T.F."/>
            <person name="Liu W."/>
            <person name="Song Y."/>
            <person name="Salvetti E."/>
            <person name="Wrobel A."/>
            <person name="Rasinkangas P."/>
            <person name="Parkhill J."/>
            <person name="Rea M.C."/>
            <person name="O'Sullivan O."/>
            <person name="Ritari J."/>
            <person name="Douillard F.P."/>
            <person name="Paul Ross R."/>
            <person name="Yang R."/>
            <person name="Briner A.E."/>
            <person name="Felis G.E."/>
            <person name="de Vos W.M."/>
            <person name="Barrangou R."/>
            <person name="Klaenhammer T.R."/>
            <person name="Caufield P.W."/>
            <person name="Cui Y."/>
            <person name="Zhang H."/>
            <person name="O'Toole P.W."/>
        </authorList>
    </citation>
    <scope>NUCLEOTIDE SEQUENCE [LARGE SCALE GENOMIC DNA]</scope>
    <source>
        <strain evidence="1 2">DSM 20653</strain>
    </source>
</reference>
<dbReference type="Proteomes" id="UP000051291">
    <property type="component" value="Unassembled WGS sequence"/>
</dbReference>
<dbReference type="RefSeq" id="WP_057906977.1">
    <property type="nucleotide sequence ID" value="NZ_AYYZ01000029.1"/>
</dbReference>
<comment type="caution">
    <text evidence="1">The sequence shown here is derived from an EMBL/GenBank/DDBJ whole genome shotgun (WGS) entry which is preliminary data.</text>
</comment>
<dbReference type="InterPro" id="IPR046698">
    <property type="entry name" value="PedC-like"/>
</dbReference>
<accession>A0A0R1ZAX4</accession>
<protein>
    <recommendedName>
        <fullName evidence="3">Thioredoxin-like fold domain-containing protein</fullName>
    </recommendedName>
</protein>
<dbReference type="AlphaFoldDB" id="A0A0R1ZAX4"/>
<name>A0A0R1ZAX4_9LACO</name>
<sequence>MDKKNNLKLLLGISGLTAVAAMGWEHYRNHYNLDNHLSFAEKSIIFWQRKVYDQKIKFFIRLKAHNWNELLQNRDHFFVYIGTRNNSQCLSFAPRLSYAAQQAGTNVYYLDTTKEATNPILRHLLEDLQVKNPPALLCVDHGRIIRYDFDEKITDFINAHQN</sequence>